<dbReference type="AlphaFoldDB" id="K2HDQ0"/>
<keyword evidence="3" id="KW-1185">Reference proteome</keyword>
<keyword evidence="1" id="KW-0732">Signal</keyword>
<evidence type="ECO:0008006" key="4">
    <source>
        <dbReference type="Google" id="ProtNLM"/>
    </source>
</evidence>
<protein>
    <recommendedName>
        <fullName evidence="4">Lipoprotein</fullName>
    </recommendedName>
</protein>
<dbReference type="Proteomes" id="UP000006765">
    <property type="component" value="Unassembled WGS sequence"/>
</dbReference>
<organism evidence="2 3">
    <name type="scientific">Oceaniovalibus guishaninsula JLT2003</name>
    <dbReference type="NCBI Taxonomy" id="1231392"/>
    <lineage>
        <taxon>Bacteria</taxon>
        <taxon>Pseudomonadati</taxon>
        <taxon>Pseudomonadota</taxon>
        <taxon>Alphaproteobacteria</taxon>
        <taxon>Rhodobacterales</taxon>
        <taxon>Roseobacteraceae</taxon>
        <taxon>Oceaniovalibus</taxon>
    </lineage>
</organism>
<feature type="chain" id="PRO_5003860630" description="Lipoprotein" evidence="1">
    <location>
        <begin position="24"/>
        <end position="177"/>
    </location>
</feature>
<gene>
    <name evidence="2" type="ORF">OCGS_0215</name>
</gene>
<dbReference type="eggNOG" id="ENOG502ZN6F">
    <property type="taxonomic scope" value="Bacteria"/>
</dbReference>
<dbReference type="EMBL" id="AMGO01000006">
    <property type="protein sequence ID" value="EKE45598.1"/>
    <property type="molecule type" value="Genomic_DNA"/>
</dbReference>
<dbReference type="STRING" id="1231392.OCGS_0215"/>
<reference evidence="2 3" key="1">
    <citation type="journal article" date="2012" name="J. Bacteriol.">
        <title>Draft Genome Sequence of Oceaniovalibus guishaninsula JLT2003T.</title>
        <authorList>
            <person name="Tang K."/>
            <person name="Liu K."/>
            <person name="Jiao N."/>
        </authorList>
    </citation>
    <scope>NUCLEOTIDE SEQUENCE [LARGE SCALE GENOMIC DNA]</scope>
    <source>
        <strain evidence="2 3">JLT2003</strain>
    </source>
</reference>
<accession>K2HDQ0</accession>
<name>K2HDQ0_9RHOB</name>
<comment type="caution">
    <text evidence="2">The sequence shown here is derived from an EMBL/GenBank/DDBJ whole genome shotgun (WGS) entry which is preliminary data.</text>
</comment>
<evidence type="ECO:0000313" key="3">
    <source>
        <dbReference type="Proteomes" id="UP000006765"/>
    </source>
</evidence>
<evidence type="ECO:0000256" key="1">
    <source>
        <dbReference type="SAM" id="SignalP"/>
    </source>
</evidence>
<evidence type="ECO:0000313" key="2">
    <source>
        <dbReference type="EMBL" id="EKE45598.1"/>
    </source>
</evidence>
<proteinExistence type="predicted"/>
<feature type="signal peptide" evidence="1">
    <location>
        <begin position="1"/>
        <end position="23"/>
    </location>
</feature>
<sequence length="177" mass="18851">MCAAAATKVGFAIAALASLIGCAAMDDSTFAERQELANTSVFLATPKSAGSTLTTAFKRFCLDGQQDSGSRAARLREAGYVPDGGWRKGFRAFVTNDTRPAVWISREDRLCAVRARAQTGQAAAIRKSIASWFPNARLLASGGAREIWQVGPGEGIATHRAPFGPHLNEITLARIQL</sequence>